<feature type="non-terminal residue" evidence="1">
    <location>
        <position position="91"/>
    </location>
</feature>
<feature type="non-terminal residue" evidence="1">
    <location>
        <position position="1"/>
    </location>
</feature>
<proteinExistence type="predicted"/>
<reference evidence="1" key="1">
    <citation type="submission" date="2019-10" db="EMBL/GenBank/DDBJ databases">
        <authorList>
            <consortium name="DOE Joint Genome Institute"/>
            <person name="Kuo A."/>
            <person name="Miyauchi S."/>
            <person name="Kiss E."/>
            <person name="Drula E."/>
            <person name="Kohler A."/>
            <person name="Sanchez-Garcia M."/>
            <person name="Andreopoulos B."/>
            <person name="Barry K.W."/>
            <person name="Bonito G."/>
            <person name="Buee M."/>
            <person name="Carver A."/>
            <person name="Chen C."/>
            <person name="Cichocki N."/>
            <person name="Clum A."/>
            <person name="Culley D."/>
            <person name="Crous P.W."/>
            <person name="Fauchery L."/>
            <person name="Girlanda M."/>
            <person name="Hayes R."/>
            <person name="Keri Z."/>
            <person name="LaButti K."/>
            <person name="Lipzen A."/>
            <person name="Lombard V."/>
            <person name="Magnuson J."/>
            <person name="Maillard F."/>
            <person name="Morin E."/>
            <person name="Murat C."/>
            <person name="Nolan M."/>
            <person name="Ohm R."/>
            <person name="Pangilinan J."/>
            <person name="Pereira M."/>
            <person name="Perotto S."/>
            <person name="Peter M."/>
            <person name="Riley R."/>
            <person name="Sitrit Y."/>
            <person name="Stielow B."/>
            <person name="Szollosi G."/>
            <person name="Zifcakova L."/>
            <person name="Stursova M."/>
            <person name="Spatafora J.W."/>
            <person name="Tedersoo L."/>
            <person name="Vaario L.-M."/>
            <person name="Yamada A."/>
            <person name="Yan M."/>
            <person name="Wang P."/>
            <person name="Xu J."/>
            <person name="Bruns T."/>
            <person name="Baldrian P."/>
            <person name="Vilgalys R."/>
            <person name="Henrissat B."/>
            <person name="Grigoriev I.V."/>
            <person name="Hibbett D."/>
            <person name="Nagy L.G."/>
            <person name="Martin F.M."/>
        </authorList>
    </citation>
    <scope>NUCLEOTIDE SEQUENCE</scope>
    <source>
        <strain evidence="1">BED1</strain>
    </source>
</reference>
<reference evidence="1" key="2">
    <citation type="journal article" date="2020" name="Nat. Commun.">
        <title>Large-scale genome sequencing of mycorrhizal fungi provides insights into the early evolution of symbiotic traits.</title>
        <authorList>
            <person name="Miyauchi S."/>
            <person name="Kiss E."/>
            <person name="Kuo A."/>
            <person name="Drula E."/>
            <person name="Kohler A."/>
            <person name="Sanchez-Garcia M."/>
            <person name="Morin E."/>
            <person name="Andreopoulos B."/>
            <person name="Barry K.W."/>
            <person name="Bonito G."/>
            <person name="Buee M."/>
            <person name="Carver A."/>
            <person name="Chen C."/>
            <person name="Cichocki N."/>
            <person name="Clum A."/>
            <person name="Culley D."/>
            <person name="Crous P.W."/>
            <person name="Fauchery L."/>
            <person name="Girlanda M."/>
            <person name="Hayes R.D."/>
            <person name="Keri Z."/>
            <person name="LaButti K."/>
            <person name="Lipzen A."/>
            <person name="Lombard V."/>
            <person name="Magnuson J."/>
            <person name="Maillard F."/>
            <person name="Murat C."/>
            <person name="Nolan M."/>
            <person name="Ohm R.A."/>
            <person name="Pangilinan J."/>
            <person name="Pereira M.F."/>
            <person name="Perotto S."/>
            <person name="Peter M."/>
            <person name="Pfister S."/>
            <person name="Riley R."/>
            <person name="Sitrit Y."/>
            <person name="Stielow J.B."/>
            <person name="Szollosi G."/>
            <person name="Zifcakova L."/>
            <person name="Stursova M."/>
            <person name="Spatafora J.W."/>
            <person name="Tedersoo L."/>
            <person name="Vaario L.M."/>
            <person name="Yamada A."/>
            <person name="Yan M."/>
            <person name="Wang P."/>
            <person name="Xu J."/>
            <person name="Bruns T."/>
            <person name="Baldrian P."/>
            <person name="Vilgalys R."/>
            <person name="Dunand C."/>
            <person name="Henrissat B."/>
            <person name="Grigoriev I.V."/>
            <person name="Hibbett D."/>
            <person name="Nagy L.G."/>
            <person name="Martin F.M."/>
        </authorList>
    </citation>
    <scope>NUCLEOTIDE SEQUENCE</scope>
    <source>
        <strain evidence="1">BED1</strain>
    </source>
</reference>
<evidence type="ECO:0000313" key="1">
    <source>
        <dbReference type="EMBL" id="KAF8433331.1"/>
    </source>
</evidence>
<keyword evidence="2" id="KW-1185">Reference proteome</keyword>
<name>A0AAD4GA94_BOLED</name>
<dbReference type="AlphaFoldDB" id="A0AAD4GA94"/>
<dbReference type="PANTHER" id="PTHR22930">
    <property type="match status" value="1"/>
</dbReference>
<sequence length="91" mass="10342">CVTGLTIRHVAERFQRSNDTISKYFRRILGAFSSSPIYNKYVRLPRSNDNTPQAIQENPRFMPFFKDAIGALDSTHIPCTPTAAERDATHN</sequence>
<protein>
    <submittedName>
        <fullName evidence="1">Uncharacterized protein</fullName>
    </submittedName>
</protein>
<dbReference type="InterPro" id="IPR045249">
    <property type="entry name" value="HARBI1-like"/>
</dbReference>
<accession>A0AAD4GA94</accession>
<gene>
    <name evidence="1" type="ORF">L210DRAFT_3307780</name>
</gene>
<dbReference type="PANTHER" id="PTHR22930:SF280">
    <property type="entry name" value="OS11G0202600 PROTEIN"/>
    <property type="match status" value="1"/>
</dbReference>
<dbReference type="Proteomes" id="UP001194468">
    <property type="component" value="Unassembled WGS sequence"/>
</dbReference>
<organism evidence="1 2">
    <name type="scientific">Boletus edulis BED1</name>
    <dbReference type="NCBI Taxonomy" id="1328754"/>
    <lineage>
        <taxon>Eukaryota</taxon>
        <taxon>Fungi</taxon>
        <taxon>Dikarya</taxon>
        <taxon>Basidiomycota</taxon>
        <taxon>Agaricomycotina</taxon>
        <taxon>Agaricomycetes</taxon>
        <taxon>Agaricomycetidae</taxon>
        <taxon>Boletales</taxon>
        <taxon>Boletineae</taxon>
        <taxon>Boletaceae</taxon>
        <taxon>Boletoideae</taxon>
        <taxon>Boletus</taxon>
    </lineage>
</organism>
<evidence type="ECO:0000313" key="2">
    <source>
        <dbReference type="Proteomes" id="UP001194468"/>
    </source>
</evidence>
<dbReference type="EMBL" id="WHUW01000034">
    <property type="protein sequence ID" value="KAF8433331.1"/>
    <property type="molecule type" value="Genomic_DNA"/>
</dbReference>
<comment type="caution">
    <text evidence="1">The sequence shown here is derived from an EMBL/GenBank/DDBJ whole genome shotgun (WGS) entry which is preliminary data.</text>
</comment>